<accession>A0A830GVZ3</accession>
<dbReference type="OrthoDB" id="33200at2157"/>
<keyword evidence="2" id="KW-0238">DNA-binding</keyword>
<evidence type="ECO:0000256" key="2">
    <source>
        <dbReference type="ARBA" id="ARBA00023125"/>
    </source>
</evidence>
<evidence type="ECO:0000313" key="5">
    <source>
        <dbReference type="EMBL" id="GGP19380.1"/>
    </source>
</evidence>
<dbReference type="GO" id="GO:0043565">
    <property type="term" value="F:sequence-specific DNA binding"/>
    <property type="evidence" value="ECO:0007669"/>
    <property type="project" value="InterPro"/>
</dbReference>
<protein>
    <recommendedName>
        <fullName evidence="4">HTH asnC-type domain-containing protein</fullName>
    </recommendedName>
</protein>
<dbReference type="PROSITE" id="PS50956">
    <property type="entry name" value="HTH_ASNC_2"/>
    <property type="match status" value="1"/>
</dbReference>
<organism evidence="5 6">
    <name type="scientific">Thermocladium modestius</name>
    <dbReference type="NCBI Taxonomy" id="62609"/>
    <lineage>
        <taxon>Archaea</taxon>
        <taxon>Thermoproteota</taxon>
        <taxon>Thermoprotei</taxon>
        <taxon>Thermoproteales</taxon>
        <taxon>Thermoproteaceae</taxon>
        <taxon>Thermocladium</taxon>
    </lineage>
</organism>
<dbReference type="RefSeq" id="WP_188595681.1">
    <property type="nucleotide sequence ID" value="NZ_BMNL01000001.1"/>
</dbReference>
<dbReference type="InterPro" id="IPR000485">
    <property type="entry name" value="AsnC-type_HTH_dom"/>
</dbReference>
<dbReference type="Pfam" id="PF13412">
    <property type="entry name" value="HTH_24"/>
    <property type="match status" value="1"/>
</dbReference>
<reference evidence="5" key="1">
    <citation type="journal article" date="2014" name="Int. J. Syst. Evol. Microbiol.">
        <title>Complete genome sequence of Corynebacterium casei LMG S-19264T (=DSM 44701T), isolated from a smear-ripened cheese.</title>
        <authorList>
            <consortium name="US DOE Joint Genome Institute (JGI-PGF)"/>
            <person name="Walter F."/>
            <person name="Albersmeier A."/>
            <person name="Kalinowski J."/>
            <person name="Ruckert C."/>
        </authorList>
    </citation>
    <scope>NUCLEOTIDE SEQUENCE</scope>
    <source>
        <strain evidence="5">JCM 10088</strain>
    </source>
</reference>
<dbReference type="Pfam" id="PF08394">
    <property type="entry name" value="Arc_trans_TRASH"/>
    <property type="match status" value="1"/>
</dbReference>
<dbReference type="SUPFAM" id="SSF46785">
    <property type="entry name" value="Winged helix' DNA-binding domain"/>
    <property type="match status" value="1"/>
</dbReference>
<sequence length="182" mass="20880">MPEGLSEVEYRVLNELIHDSREPTARLAKKLGLSRNTVSKVIRGLVRRGVIRRFTVEVSEEYSGGSIVALIMNEKPTKLDRFNEVYELIDGKFLGVAKVADMNELEFLIKENGASQTQFFISNKRMWRRDSTSITPSELHCDYCGGLIKGEPLTARYHNRTYYFCCSNCLGDFRKKQRSQSN</sequence>
<dbReference type="SMART" id="SM00344">
    <property type="entry name" value="HTH_ASNC"/>
    <property type="match status" value="1"/>
</dbReference>
<dbReference type="InterPro" id="IPR036388">
    <property type="entry name" value="WH-like_DNA-bd_sf"/>
</dbReference>
<comment type="caution">
    <text evidence="5">The sequence shown here is derived from an EMBL/GenBank/DDBJ whole genome shotgun (WGS) entry which is preliminary data.</text>
</comment>
<dbReference type="InterPro" id="IPR050684">
    <property type="entry name" value="HTH-Siroheme_Decarb"/>
</dbReference>
<keyword evidence="6" id="KW-1185">Reference proteome</keyword>
<dbReference type="PRINTS" id="PR00033">
    <property type="entry name" value="HTHASNC"/>
</dbReference>
<feature type="domain" description="HTH asnC-type" evidence="4">
    <location>
        <begin position="5"/>
        <end position="66"/>
    </location>
</feature>
<evidence type="ECO:0000256" key="1">
    <source>
        <dbReference type="ARBA" id="ARBA00023015"/>
    </source>
</evidence>
<dbReference type="AlphaFoldDB" id="A0A830GVZ3"/>
<evidence type="ECO:0000259" key="4">
    <source>
        <dbReference type="PROSITE" id="PS50956"/>
    </source>
</evidence>
<dbReference type="Gene3D" id="1.10.10.10">
    <property type="entry name" value="Winged helix-like DNA-binding domain superfamily/Winged helix DNA-binding domain"/>
    <property type="match status" value="1"/>
</dbReference>
<evidence type="ECO:0000313" key="6">
    <source>
        <dbReference type="Proteomes" id="UP000610960"/>
    </source>
</evidence>
<reference evidence="5" key="2">
    <citation type="submission" date="2020-09" db="EMBL/GenBank/DDBJ databases">
        <authorList>
            <person name="Sun Q."/>
            <person name="Ohkuma M."/>
        </authorList>
    </citation>
    <scope>NUCLEOTIDE SEQUENCE</scope>
    <source>
        <strain evidence="5">JCM 10088</strain>
    </source>
</reference>
<name>A0A830GVZ3_9CREN</name>
<dbReference type="InterPro" id="IPR013603">
    <property type="entry name" value="TRASH_TR_C_prok"/>
</dbReference>
<dbReference type="PANTHER" id="PTHR43413">
    <property type="entry name" value="TRANSCRIPTIONAL REGULATOR, ASNC FAMILY"/>
    <property type="match status" value="1"/>
</dbReference>
<dbReference type="EMBL" id="BMNL01000001">
    <property type="protein sequence ID" value="GGP19380.1"/>
    <property type="molecule type" value="Genomic_DNA"/>
</dbReference>
<proteinExistence type="predicted"/>
<dbReference type="InterPro" id="IPR011017">
    <property type="entry name" value="TRASH_dom"/>
</dbReference>
<evidence type="ECO:0000256" key="3">
    <source>
        <dbReference type="ARBA" id="ARBA00023163"/>
    </source>
</evidence>
<keyword evidence="1" id="KW-0805">Transcription regulation</keyword>
<dbReference type="Proteomes" id="UP000610960">
    <property type="component" value="Unassembled WGS sequence"/>
</dbReference>
<dbReference type="PANTHER" id="PTHR43413:SF4">
    <property type="entry name" value="HTH-TYPE TRANSCRIPTIONAL REGULATOR LYSM"/>
    <property type="match status" value="1"/>
</dbReference>
<dbReference type="InterPro" id="IPR036390">
    <property type="entry name" value="WH_DNA-bd_sf"/>
</dbReference>
<dbReference type="SMART" id="SM00746">
    <property type="entry name" value="TRASH"/>
    <property type="match status" value="1"/>
</dbReference>
<dbReference type="InterPro" id="IPR019888">
    <property type="entry name" value="Tscrpt_reg_AsnC-like"/>
</dbReference>
<keyword evidence="3" id="KW-0804">Transcription</keyword>
<gene>
    <name evidence="5" type="ORF">GCM10007981_02830</name>
</gene>